<proteinExistence type="predicted"/>
<keyword evidence="1" id="KW-1133">Transmembrane helix</keyword>
<feature type="transmembrane region" description="Helical" evidence="1">
    <location>
        <begin position="122"/>
        <end position="144"/>
    </location>
</feature>
<gene>
    <name evidence="2" type="ORF">EGI31_12390</name>
</gene>
<protein>
    <submittedName>
        <fullName evidence="2">DUF3592 domain-containing protein</fullName>
    </submittedName>
</protein>
<keyword evidence="1" id="KW-0812">Transmembrane</keyword>
<feature type="transmembrane region" description="Helical" evidence="1">
    <location>
        <begin position="28"/>
        <end position="51"/>
    </location>
</feature>
<evidence type="ECO:0000313" key="3">
    <source>
        <dbReference type="Proteomes" id="UP001204144"/>
    </source>
</evidence>
<sequence>MDKEELKAHLQKGFYKKPGFWEKNFPKVFTWLGISLLVIGLGIGANDLYFIKNTIKTAGVVIRLDGGAYRQGYAPVVEYLDQNQKPHLYYHMVFSRPPQYEIGETVDIYFKNDRPDEASMGYSWLAILVLVGLGTLFLFFGLIFKKAFKL</sequence>
<keyword evidence="3" id="KW-1185">Reference proteome</keyword>
<organism evidence="2 3">
    <name type="scientific">Lacihabitans soyangensis</name>
    <dbReference type="NCBI Taxonomy" id="869394"/>
    <lineage>
        <taxon>Bacteria</taxon>
        <taxon>Pseudomonadati</taxon>
        <taxon>Bacteroidota</taxon>
        <taxon>Cytophagia</taxon>
        <taxon>Cytophagales</taxon>
        <taxon>Leadbetterellaceae</taxon>
        <taxon>Lacihabitans</taxon>
    </lineage>
</organism>
<accession>A0AAE3H2K7</accession>
<evidence type="ECO:0000256" key="1">
    <source>
        <dbReference type="SAM" id="Phobius"/>
    </source>
</evidence>
<dbReference type="AlphaFoldDB" id="A0AAE3H2K7"/>
<dbReference type="EMBL" id="RJUF01000038">
    <property type="protein sequence ID" value="MCP9763753.1"/>
    <property type="molecule type" value="Genomic_DNA"/>
</dbReference>
<reference evidence="2 3" key="1">
    <citation type="submission" date="2018-11" db="EMBL/GenBank/DDBJ databases">
        <title>Novel bacteria species description.</title>
        <authorList>
            <person name="Han J.-H."/>
        </authorList>
    </citation>
    <scope>NUCLEOTIDE SEQUENCE [LARGE SCALE GENOMIC DNA]</scope>
    <source>
        <strain evidence="2 3">KCTC23259</strain>
    </source>
</reference>
<dbReference type="Proteomes" id="UP001204144">
    <property type="component" value="Unassembled WGS sequence"/>
</dbReference>
<evidence type="ECO:0000313" key="2">
    <source>
        <dbReference type="EMBL" id="MCP9763753.1"/>
    </source>
</evidence>
<comment type="caution">
    <text evidence="2">The sequence shown here is derived from an EMBL/GenBank/DDBJ whole genome shotgun (WGS) entry which is preliminary data.</text>
</comment>
<dbReference type="RefSeq" id="WP_255037523.1">
    <property type="nucleotide sequence ID" value="NZ_RJUF01000038.1"/>
</dbReference>
<name>A0AAE3H2K7_9BACT</name>
<keyword evidence="1" id="KW-0472">Membrane</keyword>